<evidence type="ECO:0000256" key="1">
    <source>
        <dbReference type="ARBA" id="ARBA00022490"/>
    </source>
</evidence>
<proteinExistence type="inferred from homology"/>
<dbReference type="InterPro" id="IPR001737">
    <property type="entry name" value="KsgA/Erm"/>
</dbReference>
<keyword evidence="4 7" id="KW-0808">Transferase</keyword>
<protein>
    <recommendedName>
        <fullName evidence="7">Ribosomal RNA small subunit methyltransferase A</fullName>
        <ecNumber evidence="7">2.1.1.182</ecNumber>
    </recommendedName>
    <alternativeName>
        <fullName evidence="7">16S rRNA (adenine(1518)-N(6)/adenine(1519)-N(6))-dimethyltransferase</fullName>
    </alternativeName>
    <alternativeName>
        <fullName evidence="7">16S rRNA dimethyladenosine transferase</fullName>
    </alternativeName>
    <alternativeName>
        <fullName evidence="7">16S rRNA dimethylase</fullName>
    </alternativeName>
    <alternativeName>
        <fullName evidence="7">S-adenosylmethionine-6-N', N'-adenosyl(rRNA) dimethyltransferase</fullName>
    </alternativeName>
</protein>
<evidence type="ECO:0000256" key="4">
    <source>
        <dbReference type="ARBA" id="ARBA00022679"/>
    </source>
</evidence>
<feature type="binding site" evidence="7 8">
    <location>
        <position position="90"/>
    </location>
    <ligand>
        <name>S-adenosyl-L-methionine</name>
        <dbReference type="ChEBI" id="CHEBI:59789"/>
    </ligand>
</feature>
<dbReference type="CDD" id="cd02440">
    <property type="entry name" value="AdoMet_MTases"/>
    <property type="match status" value="1"/>
</dbReference>
<sequence length="262" mass="28961">MSRFVQPHRPRKRFGQHFLVDHQIIERLVRAIAPRPGERLLEIGPGEGVLTRPLLAAGAAVTAVELDRDLASSLADRLGQPPRLDIVQGDILATDVVALAGDQALRVVGNLPYNISTPILFHLFDHLAAIGDMHFMLQKEVIDRLVADPGGREYGRLSVMASFFCEMNWLFDVPPEAFRPPPKVVSAIVRLRPKSLSEAELQVLPALDAVVRQAFGQRRKTLRNSLRGLLDSPSIEAAGVDPGTRPERLSLQEFLQLALTTR</sequence>
<dbReference type="PROSITE" id="PS51689">
    <property type="entry name" value="SAM_RNA_A_N6_MT"/>
    <property type="match status" value="1"/>
</dbReference>
<evidence type="ECO:0000256" key="6">
    <source>
        <dbReference type="ARBA" id="ARBA00022884"/>
    </source>
</evidence>
<feature type="binding site" evidence="7 8">
    <location>
        <position position="19"/>
    </location>
    <ligand>
        <name>S-adenosyl-L-methionine</name>
        <dbReference type="ChEBI" id="CHEBI:59789"/>
    </ligand>
</feature>
<evidence type="ECO:0000313" key="11">
    <source>
        <dbReference type="Proteomes" id="UP000484885"/>
    </source>
</evidence>
<comment type="function">
    <text evidence="7">Specifically dimethylates two adjacent adenosines (A1518 and A1519) in the loop of a conserved hairpin near the 3'-end of 16S rRNA in the 30S particle. May play a critical role in biogenesis of 30S subunits.</text>
</comment>
<gene>
    <name evidence="7 10" type="primary">rsmA</name>
    <name evidence="7" type="synonym">ksgA</name>
    <name evidence="10" type="ORF">G3I74_04780</name>
</gene>
<dbReference type="FunFam" id="1.10.8.100:FF:000001">
    <property type="entry name" value="Ribosomal RNA small subunit methyltransferase A"/>
    <property type="match status" value="1"/>
</dbReference>
<dbReference type="InterPro" id="IPR023165">
    <property type="entry name" value="rRNA_Ade_diMease-like_C"/>
</dbReference>
<evidence type="ECO:0000256" key="8">
    <source>
        <dbReference type="PROSITE-ProRule" id="PRU01026"/>
    </source>
</evidence>
<evidence type="ECO:0000313" key="10">
    <source>
        <dbReference type="EMBL" id="NDY95040.1"/>
    </source>
</evidence>
<keyword evidence="3 7" id="KW-0489">Methyltransferase</keyword>
<keyword evidence="1 7" id="KW-0963">Cytoplasm</keyword>
<comment type="subcellular location">
    <subcellularLocation>
        <location evidence="7">Cytoplasm</location>
    </subcellularLocation>
</comment>
<dbReference type="InterPro" id="IPR011530">
    <property type="entry name" value="rRNA_adenine_dimethylase"/>
</dbReference>
<feature type="domain" description="Ribosomal RNA adenine methylase transferase N-terminal" evidence="9">
    <location>
        <begin position="24"/>
        <end position="195"/>
    </location>
</feature>
<feature type="binding site" evidence="7 8">
    <location>
        <position position="65"/>
    </location>
    <ligand>
        <name>S-adenosyl-L-methionine</name>
        <dbReference type="ChEBI" id="CHEBI:59789"/>
    </ligand>
</feature>
<dbReference type="GO" id="GO:0003723">
    <property type="term" value="F:RNA binding"/>
    <property type="evidence" value="ECO:0007669"/>
    <property type="project" value="UniProtKB-UniRule"/>
</dbReference>
<feature type="binding site" evidence="7 8">
    <location>
        <position position="110"/>
    </location>
    <ligand>
        <name>S-adenosyl-L-methionine</name>
        <dbReference type="ChEBI" id="CHEBI:59789"/>
    </ligand>
</feature>
<feature type="binding site" evidence="7 8">
    <location>
        <position position="17"/>
    </location>
    <ligand>
        <name>S-adenosyl-L-methionine</name>
        <dbReference type="ChEBI" id="CHEBI:59789"/>
    </ligand>
</feature>
<dbReference type="Proteomes" id="UP000484885">
    <property type="component" value="Unassembled WGS sequence"/>
</dbReference>
<dbReference type="SUPFAM" id="SSF53335">
    <property type="entry name" value="S-adenosyl-L-methionine-dependent methyltransferases"/>
    <property type="match status" value="1"/>
</dbReference>
<evidence type="ECO:0000256" key="2">
    <source>
        <dbReference type="ARBA" id="ARBA00022552"/>
    </source>
</evidence>
<feature type="binding site" evidence="7 8">
    <location>
        <position position="44"/>
    </location>
    <ligand>
        <name>S-adenosyl-L-methionine</name>
        <dbReference type="ChEBI" id="CHEBI:59789"/>
    </ligand>
</feature>
<keyword evidence="11" id="KW-1185">Reference proteome</keyword>
<comment type="similarity">
    <text evidence="7">Belongs to the class I-like SAM-binding methyltransferase superfamily. rRNA adenine N(6)-methyltransferase family. RsmA subfamily.</text>
</comment>
<dbReference type="Pfam" id="PF00398">
    <property type="entry name" value="RrnaAD"/>
    <property type="match status" value="1"/>
</dbReference>
<dbReference type="InterPro" id="IPR029063">
    <property type="entry name" value="SAM-dependent_MTases_sf"/>
</dbReference>
<keyword evidence="5 7" id="KW-0949">S-adenosyl-L-methionine</keyword>
<dbReference type="Gene3D" id="1.10.8.100">
    <property type="entry name" value="Ribosomal RNA adenine dimethylase-like, domain 2"/>
    <property type="match status" value="1"/>
</dbReference>
<dbReference type="AlphaFoldDB" id="A0A845UYS9"/>
<organism evidence="10 11">
    <name type="scientific">Wenzhouxiangella limi</name>
    <dbReference type="NCBI Taxonomy" id="2707351"/>
    <lineage>
        <taxon>Bacteria</taxon>
        <taxon>Pseudomonadati</taxon>
        <taxon>Pseudomonadota</taxon>
        <taxon>Gammaproteobacteria</taxon>
        <taxon>Chromatiales</taxon>
        <taxon>Wenzhouxiangellaceae</taxon>
        <taxon>Wenzhouxiangella</taxon>
    </lineage>
</organism>
<accession>A0A845UYS9</accession>
<name>A0A845UYS9_9GAMM</name>
<dbReference type="PANTHER" id="PTHR11727">
    <property type="entry name" value="DIMETHYLADENOSINE TRANSFERASE"/>
    <property type="match status" value="1"/>
</dbReference>
<evidence type="ECO:0000256" key="7">
    <source>
        <dbReference type="HAMAP-Rule" id="MF_00607"/>
    </source>
</evidence>
<comment type="catalytic activity">
    <reaction evidence="7">
        <text>adenosine(1518)/adenosine(1519) in 16S rRNA + 4 S-adenosyl-L-methionine = N(6)-dimethyladenosine(1518)/N(6)-dimethyladenosine(1519) in 16S rRNA + 4 S-adenosyl-L-homocysteine + 4 H(+)</text>
        <dbReference type="Rhea" id="RHEA:19609"/>
        <dbReference type="Rhea" id="RHEA-COMP:10232"/>
        <dbReference type="Rhea" id="RHEA-COMP:10233"/>
        <dbReference type="ChEBI" id="CHEBI:15378"/>
        <dbReference type="ChEBI" id="CHEBI:57856"/>
        <dbReference type="ChEBI" id="CHEBI:59789"/>
        <dbReference type="ChEBI" id="CHEBI:74411"/>
        <dbReference type="ChEBI" id="CHEBI:74493"/>
        <dbReference type="EC" id="2.1.1.182"/>
    </reaction>
</comment>
<dbReference type="HAMAP" id="MF_00607">
    <property type="entry name" value="16SrRNA_methyltr_A"/>
    <property type="match status" value="1"/>
</dbReference>
<dbReference type="SMART" id="SM00650">
    <property type="entry name" value="rADc"/>
    <property type="match status" value="1"/>
</dbReference>
<reference evidence="10 11" key="1">
    <citation type="submission" date="2020-02" db="EMBL/GenBank/DDBJ databases">
        <authorList>
            <person name="Zhang X.-Y."/>
        </authorList>
    </citation>
    <scope>NUCLEOTIDE SEQUENCE [LARGE SCALE GENOMIC DNA]</scope>
    <source>
        <strain evidence="10 11">C33</strain>
    </source>
</reference>
<dbReference type="GO" id="GO:0005829">
    <property type="term" value="C:cytosol"/>
    <property type="evidence" value="ECO:0007669"/>
    <property type="project" value="TreeGrafter"/>
</dbReference>
<dbReference type="EC" id="2.1.1.182" evidence="7"/>
<evidence type="ECO:0000259" key="9">
    <source>
        <dbReference type="SMART" id="SM00650"/>
    </source>
</evidence>
<dbReference type="Gene3D" id="3.40.50.150">
    <property type="entry name" value="Vaccinia Virus protein VP39"/>
    <property type="match status" value="1"/>
</dbReference>
<evidence type="ECO:0000256" key="3">
    <source>
        <dbReference type="ARBA" id="ARBA00022603"/>
    </source>
</evidence>
<dbReference type="GO" id="GO:0052908">
    <property type="term" value="F:16S rRNA (adenine(1518)-N(6)/adenine(1519)-N(6))-dimethyltransferase activity"/>
    <property type="evidence" value="ECO:0007669"/>
    <property type="project" value="UniProtKB-EC"/>
</dbReference>
<comment type="caution">
    <text evidence="10">The sequence shown here is derived from an EMBL/GenBank/DDBJ whole genome shotgun (WGS) entry which is preliminary data.</text>
</comment>
<dbReference type="PANTHER" id="PTHR11727:SF7">
    <property type="entry name" value="DIMETHYLADENOSINE TRANSFERASE-RELATED"/>
    <property type="match status" value="1"/>
</dbReference>
<dbReference type="NCBIfam" id="TIGR00755">
    <property type="entry name" value="ksgA"/>
    <property type="match status" value="1"/>
</dbReference>
<dbReference type="InterPro" id="IPR020596">
    <property type="entry name" value="rRNA_Ade_Mease_Trfase_CS"/>
</dbReference>
<keyword evidence="2 7" id="KW-0698">rRNA processing</keyword>
<dbReference type="PROSITE" id="PS01131">
    <property type="entry name" value="RRNA_A_DIMETH"/>
    <property type="match status" value="1"/>
</dbReference>
<keyword evidence="6 7" id="KW-0694">RNA-binding</keyword>
<dbReference type="EMBL" id="JAAGSC010000036">
    <property type="protein sequence ID" value="NDY95040.1"/>
    <property type="molecule type" value="Genomic_DNA"/>
</dbReference>
<evidence type="ECO:0000256" key="5">
    <source>
        <dbReference type="ARBA" id="ARBA00022691"/>
    </source>
</evidence>
<dbReference type="InterPro" id="IPR020598">
    <property type="entry name" value="rRNA_Ade_methylase_Trfase_N"/>
</dbReference>